<keyword evidence="3 14" id="KW-0813">Transport</keyword>
<sequence>MTLEPIPQPPTHLYCMLANLPEIDPSFPLSSFWRLHALYGPIFQLDLISRKVIVLSSYELAHEVMDDERFEKVITAGLKELRPLIKDGLFSAFPHEPNWWKAHRTLMPVFGPMGVRKMFPEQLDIASQLILRWDRFGPTHPIDTGDELAFDTIGICAFNYRFNNFYAEHMHPFATQMAAALIESGKRANRTQMENRLRLWSNKQLQDNIHEMHKLCDDLVAERKAHPQPGVNDLLNTMLNVADPVTGEKLDDENIRYQMVTFLIAGHETTSGTLSYLLYNLLKNPEKLHKAQQEVDAVLGDESVTVKHLEKFKYIDACIKETLRLNGPIGQISRRAKHDTVIGGRYQIPADYAIVTNLRGLHSDPAVWGEDAAEFKPERMLHMEKFPPDAWKPFGVGMRSCIGRAFAEQEMILNVALILQRFQVEMADPSYVLVNKSTLTIKPDGFFIKVRRRPGKGPMVGLADLGAAKKTSHDAAHGSVPASLPKKKMTVLYGSNAGTCRAFAEEIQTNAPGFGFEAEVLTLDQATENVPKEQPVVIITSSYEGKPPDNAAKFVSWLESGSPSFTGVQYAVFGVGNSEWASTYQRIPKLVDSHISRNGGERIVESWWADVKQDCTNEWENWVEKLWKDLVDSGSAGAQIHMPFLRAEVIKHDIPVILGGKEMSWAVVKSARSLGGEEVGLEKRELEIELPHDVHYQAGDYFVVLPSNPPPVVARVLSRFGLHPDDLISISDTRKTYLQSKEPIGAQMFFSHRVELNGPPTQRQLATIIAATESDADRQSLESLATDANYHANVVLANYSVLDILDDHPSACLSLPLYIDMLKPLSPRQYSISSSPLAARRFDPSRNASSLTVTYDVHAAPARSSPRRTFYGVASTYLAALRAGDRIHGHVRATNAAAFRLPADRGTPVIMVAAGSGVAPMRGFVEERAALLAAGQALGPALLYFGCRDYERDFICADELRAAEAAGAVSLRPTFSKRGPPGGAAERCRYAYERIWAEREECARLFREGARILLCGSAGKLARSTAETLKRIWLEHNEGKTEEEAEEWLQRQKEDRYVTDVFD</sequence>
<comment type="catalytic activity">
    <reaction evidence="14">
        <text>an organic molecule + reduced [NADPH--hemoprotein reductase] + O2 = an alcohol + oxidized [NADPH--hemoprotein reductase] + H2O + H(+)</text>
        <dbReference type="Rhea" id="RHEA:17149"/>
        <dbReference type="Rhea" id="RHEA-COMP:11964"/>
        <dbReference type="Rhea" id="RHEA-COMP:11965"/>
        <dbReference type="ChEBI" id="CHEBI:15377"/>
        <dbReference type="ChEBI" id="CHEBI:15378"/>
        <dbReference type="ChEBI" id="CHEBI:15379"/>
        <dbReference type="ChEBI" id="CHEBI:30879"/>
        <dbReference type="ChEBI" id="CHEBI:57618"/>
        <dbReference type="ChEBI" id="CHEBI:58210"/>
        <dbReference type="ChEBI" id="CHEBI:142491"/>
        <dbReference type="EC" id="1.14.14.1"/>
    </reaction>
</comment>
<dbReference type="EC" id="1.6.2.4" evidence="14"/>
<reference evidence="18" key="1">
    <citation type="submission" date="2020-04" db="EMBL/GenBank/DDBJ databases">
        <title>Genome Assembly and Annotation of Botryosphaeria dothidea sdau 11-99, a Latent Pathogen of Apple Fruit Ring Rot in China.</title>
        <authorList>
            <person name="Yu C."/>
            <person name="Diao Y."/>
            <person name="Lu Q."/>
            <person name="Zhao J."/>
            <person name="Cui S."/>
            <person name="Peng C."/>
            <person name="He B."/>
            <person name="Liu H."/>
        </authorList>
    </citation>
    <scope>NUCLEOTIDE SEQUENCE [LARGE SCALE GENOMIC DNA]</scope>
    <source>
        <strain evidence="18">Sdau11-99</strain>
    </source>
</reference>
<dbReference type="SUPFAM" id="SSF48264">
    <property type="entry name" value="Cytochrome P450"/>
    <property type="match status" value="1"/>
</dbReference>
<evidence type="ECO:0000256" key="13">
    <source>
        <dbReference type="ARBA" id="ARBA00023033"/>
    </source>
</evidence>
<dbReference type="AlphaFoldDB" id="A0A8H4N7D8"/>
<dbReference type="InterPro" id="IPR001128">
    <property type="entry name" value="Cyt_P450"/>
</dbReference>
<evidence type="ECO:0000256" key="10">
    <source>
        <dbReference type="ARBA" id="ARBA00022982"/>
    </source>
</evidence>
<dbReference type="GO" id="GO:0070330">
    <property type="term" value="F:aromatase activity"/>
    <property type="evidence" value="ECO:0007669"/>
    <property type="project" value="UniProtKB-UniRule"/>
</dbReference>
<dbReference type="EMBL" id="WWBZ02000008">
    <property type="protein sequence ID" value="KAF4311845.1"/>
    <property type="molecule type" value="Genomic_DNA"/>
</dbReference>
<evidence type="ECO:0000256" key="2">
    <source>
        <dbReference type="ARBA" id="ARBA00010018"/>
    </source>
</evidence>
<dbReference type="GO" id="GO:0010181">
    <property type="term" value="F:FMN binding"/>
    <property type="evidence" value="ECO:0007669"/>
    <property type="project" value="UniProtKB-UniRule"/>
</dbReference>
<dbReference type="InterPro" id="IPR036396">
    <property type="entry name" value="Cyt_P450_sf"/>
</dbReference>
<dbReference type="Pfam" id="PF00067">
    <property type="entry name" value="p450"/>
    <property type="match status" value="1"/>
</dbReference>
<dbReference type="EC" id="1.14.14.1" evidence="14"/>
<evidence type="ECO:0000256" key="14">
    <source>
        <dbReference type="PIRNR" id="PIRNR000209"/>
    </source>
</evidence>
<name>A0A8H4N7D8_9PEZI</name>
<dbReference type="InterPro" id="IPR017938">
    <property type="entry name" value="Riboflavin_synthase-like_b-brl"/>
</dbReference>
<dbReference type="GO" id="GO:0003958">
    <property type="term" value="F:NADPH-hemoprotein reductase activity"/>
    <property type="evidence" value="ECO:0007669"/>
    <property type="project" value="UniProtKB-UniRule"/>
</dbReference>
<dbReference type="PANTHER" id="PTHR19384">
    <property type="entry name" value="NITRIC OXIDE SYNTHASE-RELATED"/>
    <property type="match status" value="1"/>
</dbReference>
<proteinExistence type="inferred from homology"/>
<dbReference type="InterPro" id="IPR029039">
    <property type="entry name" value="Flavoprotein-like_sf"/>
</dbReference>
<dbReference type="PROSITE" id="PS00086">
    <property type="entry name" value="CYTOCHROME_P450"/>
    <property type="match status" value="1"/>
</dbReference>
<dbReference type="InterPro" id="IPR008254">
    <property type="entry name" value="Flavodoxin/NO_synth"/>
</dbReference>
<keyword evidence="9 14" id="KW-0521">NADP</keyword>
<accession>A0A8H4N7D8</accession>
<dbReference type="InterPro" id="IPR017927">
    <property type="entry name" value="FAD-bd_FR_type"/>
</dbReference>
<dbReference type="CDD" id="cd11068">
    <property type="entry name" value="CYP120A1"/>
    <property type="match status" value="1"/>
</dbReference>
<keyword evidence="6 14" id="KW-0288">FMN</keyword>
<comment type="caution">
    <text evidence="18">The sequence shown here is derived from an EMBL/GenBank/DDBJ whole genome shotgun (WGS) entry which is preliminary data.</text>
</comment>
<feature type="domain" description="FAD-binding FR-type" evidence="17">
    <location>
        <begin position="661"/>
        <end position="902"/>
    </location>
</feature>
<dbReference type="Pfam" id="PF00258">
    <property type="entry name" value="Flavodoxin_1"/>
    <property type="match status" value="1"/>
</dbReference>
<dbReference type="SUPFAM" id="SSF63380">
    <property type="entry name" value="Riboflavin synthase domain-like"/>
    <property type="match status" value="1"/>
</dbReference>
<dbReference type="PROSITE" id="PS50902">
    <property type="entry name" value="FLAVODOXIN_LIKE"/>
    <property type="match status" value="1"/>
</dbReference>
<comment type="cofactor">
    <cofactor evidence="14">
        <name>FAD</name>
        <dbReference type="ChEBI" id="CHEBI:57692"/>
    </cofactor>
    <cofactor evidence="14">
        <name>FMN</name>
        <dbReference type="ChEBI" id="CHEBI:58210"/>
    </cofactor>
</comment>
<dbReference type="PROSITE" id="PS51384">
    <property type="entry name" value="FAD_FR"/>
    <property type="match status" value="1"/>
</dbReference>
<evidence type="ECO:0000256" key="12">
    <source>
        <dbReference type="ARBA" id="ARBA00023004"/>
    </source>
</evidence>
<dbReference type="SUPFAM" id="SSF52343">
    <property type="entry name" value="Ferredoxin reductase-like, C-terminal NADP-linked domain"/>
    <property type="match status" value="1"/>
</dbReference>
<keyword evidence="8 14" id="KW-0274">FAD</keyword>
<dbReference type="PANTHER" id="PTHR19384:SF127">
    <property type="entry name" value="BIFUNCTIONAL CYTOCHROME P450_NADPH--P450 REDUCTASE"/>
    <property type="match status" value="1"/>
</dbReference>
<protein>
    <recommendedName>
        <fullName evidence="14">Bifunctional cytochrome P450/NADPH--P450 reductase</fullName>
    </recommendedName>
    <domain>
        <recommendedName>
            <fullName evidence="14">Cytochrome P450</fullName>
            <ecNumber evidence="14">1.14.14.1</ecNumber>
        </recommendedName>
    </domain>
    <domain>
        <recommendedName>
            <fullName evidence="14">NADPH--cytochrome P450 reductase</fullName>
            <ecNumber evidence="14">1.6.2.4</ecNumber>
        </recommendedName>
    </domain>
</protein>
<keyword evidence="10 14" id="KW-0249">Electron transport</keyword>
<comment type="similarity">
    <text evidence="2 14">In the N-terminal section; belongs to the cytochrome P450 family.</text>
</comment>
<keyword evidence="19" id="KW-1185">Reference proteome</keyword>
<comment type="cofactor">
    <cofactor evidence="1 14 15">
        <name>heme</name>
        <dbReference type="ChEBI" id="CHEBI:30413"/>
    </cofactor>
</comment>
<evidence type="ECO:0000256" key="7">
    <source>
        <dbReference type="ARBA" id="ARBA00022723"/>
    </source>
</evidence>
<keyword evidence="7 14" id="KW-0479">Metal-binding</keyword>
<dbReference type="GO" id="GO:0050660">
    <property type="term" value="F:flavin adenine dinucleotide binding"/>
    <property type="evidence" value="ECO:0007669"/>
    <property type="project" value="TreeGrafter"/>
</dbReference>
<dbReference type="Proteomes" id="UP000572817">
    <property type="component" value="Unassembled WGS sequence"/>
</dbReference>
<evidence type="ECO:0000256" key="11">
    <source>
        <dbReference type="ARBA" id="ARBA00023002"/>
    </source>
</evidence>
<dbReference type="OrthoDB" id="1470350at2759"/>
<keyword evidence="5 14" id="KW-0285">Flavoprotein</keyword>
<dbReference type="InterPro" id="IPR023173">
    <property type="entry name" value="NADPH_Cyt_P450_Rdtase_alpha"/>
</dbReference>
<dbReference type="Pfam" id="PF00667">
    <property type="entry name" value="FAD_binding_1"/>
    <property type="match status" value="1"/>
</dbReference>
<evidence type="ECO:0000256" key="3">
    <source>
        <dbReference type="ARBA" id="ARBA00022448"/>
    </source>
</evidence>
<feature type="binding site" description="axial binding residue" evidence="15">
    <location>
        <position position="401"/>
    </location>
    <ligand>
        <name>heme</name>
        <dbReference type="ChEBI" id="CHEBI:30413"/>
    </ligand>
    <ligandPart>
        <name>Fe</name>
        <dbReference type="ChEBI" id="CHEBI:18248"/>
    </ligandPart>
</feature>
<evidence type="ECO:0000313" key="19">
    <source>
        <dbReference type="Proteomes" id="UP000572817"/>
    </source>
</evidence>
<evidence type="ECO:0000259" key="16">
    <source>
        <dbReference type="PROSITE" id="PS50902"/>
    </source>
</evidence>
<evidence type="ECO:0000256" key="8">
    <source>
        <dbReference type="ARBA" id="ARBA00022827"/>
    </source>
</evidence>
<evidence type="ECO:0000256" key="5">
    <source>
        <dbReference type="ARBA" id="ARBA00022630"/>
    </source>
</evidence>
<dbReference type="InterPro" id="IPR001433">
    <property type="entry name" value="OxRdtase_FAD/NAD-bd"/>
</dbReference>
<dbReference type="InterPro" id="IPR023206">
    <property type="entry name" value="Bifunctional_P450_P450_red"/>
</dbReference>
<dbReference type="InterPro" id="IPR017972">
    <property type="entry name" value="Cyt_P450_CS"/>
</dbReference>
<dbReference type="Gene3D" id="1.10.630.10">
    <property type="entry name" value="Cytochrome P450"/>
    <property type="match status" value="1"/>
</dbReference>
<evidence type="ECO:0000256" key="4">
    <source>
        <dbReference type="ARBA" id="ARBA00022617"/>
    </source>
</evidence>
<evidence type="ECO:0000256" key="1">
    <source>
        <dbReference type="ARBA" id="ARBA00001971"/>
    </source>
</evidence>
<comment type="catalytic activity">
    <reaction evidence="14">
        <text>2 oxidized [cytochrome P450] + NADPH = 2 reduced [cytochrome P450] + NADP(+) + H(+)</text>
        <dbReference type="Rhea" id="RHEA:24040"/>
        <dbReference type="Rhea" id="RHEA-COMP:14627"/>
        <dbReference type="Rhea" id="RHEA-COMP:14628"/>
        <dbReference type="ChEBI" id="CHEBI:15378"/>
        <dbReference type="ChEBI" id="CHEBI:55376"/>
        <dbReference type="ChEBI" id="CHEBI:57783"/>
        <dbReference type="ChEBI" id="CHEBI:58349"/>
        <dbReference type="ChEBI" id="CHEBI:60344"/>
        <dbReference type="EC" id="1.6.2.4"/>
    </reaction>
</comment>
<gene>
    <name evidence="18" type="ORF">GTA08_BOTSDO12609</name>
</gene>
<dbReference type="Gene3D" id="3.40.50.80">
    <property type="entry name" value="Nucleotide-binding domain of ferredoxin-NADP reductase (FNR) module"/>
    <property type="match status" value="1"/>
</dbReference>
<dbReference type="GO" id="GO:0020037">
    <property type="term" value="F:heme binding"/>
    <property type="evidence" value="ECO:0007669"/>
    <property type="project" value="UniProtKB-UniRule"/>
</dbReference>
<dbReference type="FunFam" id="1.10.630.10:FF:000040">
    <property type="entry name" value="Bifunctional cytochrome P450/NADPH--P450 reductase"/>
    <property type="match status" value="1"/>
</dbReference>
<dbReference type="GO" id="GO:0005829">
    <property type="term" value="C:cytosol"/>
    <property type="evidence" value="ECO:0007669"/>
    <property type="project" value="TreeGrafter"/>
</dbReference>
<evidence type="ECO:0000259" key="17">
    <source>
        <dbReference type="PROSITE" id="PS51384"/>
    </source>
</evidence>
<dbReference type="SUPFAM" id="SSF52218">
    <property type="entry name" value="Flavoproteins"/>
    <property type="match status" value="1"/>
</dbReference>
<evidence type="ECO:0000256" key="15">
    <source>
        <dbReference type="PIRSR" id="PIRSR000209-1"/>
    </source>
</evidence>
<dbReference type="Pfam" id="PF00175">
    <property type="entry name" value="NAD_binding_1"/>
    <property type="match status" value="1"/>
</dbReference>
<dbReference type="PRINTS" id="PR00385">
    <property type="entry name" value="P450"/>
</dbReference>
<dbReference type="InterPro" id="IPR002401">
    <property type="entry name" value="Cyt_P450_E_grp-I"/>
</dbReference>
<keyword evidence="12 14" id="KW-0408">Iron</keyword>
<dbReference type="PRINTS" id="PR00463">
    <property type="entry name" value="EP450I"/>
</dbReference>
<feature type="domain" description="Flavodoxin-like" evidence="16">
    <location>
        <begin position="489"/>
        <end position="627"/>
    </location>
</feature>
<keyword evidence="13 14" id="KW-0503">Monooxygenase</keyword>
<dbReference type="GO" id="GO:0005506">
    <property type="term" value="F:iron ion binding"/>
    <property type="evidence" value="ECO:0007669"/>
    <property type="project" value="UniProtKB-UniRule"/>
</dbReference>
<dbReference type="Gene3D" id="2.40.30.10">
    <property type="entry name" value="Translation factors"/>
    <property type="match status" value="1"/>
</dbReference>
<evidence type="ECO:0000256" key="9">
    <source>
        <dbReference type="ARBA" id="ARBA00022857"/>
    </source>
</evidence>
<dbReference type="InterPro" id="IPR039261">
    <property type="entry name" value="FNR_nucleotide-bd"/>
</dbReference>
<dbReference type="PIRSF" id="PIRSF000209">
    <property type="entry name" value="Bifunctional_P450_P450R"/>
    <property type="match status" value="1"/>
</dbReference>
<dbReference type="Gene3D" id="1.20.990.10">
    <property type="entry name" value="NADPH-cytochrome p450 Reductase, Chain A, domain 3"/>
    <property type="match status" value="1"/>
</dbReference>
<dbReference type="InterPro" id="IPR003097">
    <property type="entry name" value="CysJ-like_FAD-binding"/>
</dbReference>
<dbReference type="Gene3D" id="3.40.50.360">
    <property type="match status" value="1"/>
</dbReference>
<evidence type="ECO:0000313" key="18">
    <source>
        <dbReference type="EMBL" id="KAF4311845.1"/>
    </source>
</evidence>
<keyword evidence="4 14" id="KW-0349">Heme</keyword>
<keyword evidence="11 14" id="KW-0560">Oxidoreductase</keyword>
<organism evidence="18 19">
    <name type="scientific">Botryosphaeria dothidea</name>
    <dbReference type="NCBI Taxonomy" id="55169"/>
    <lineage>
        <taxon>Eukaryota</taxon>
        <taxon>Fungi</taxon>
        <taxon>Dikarya</taxon>
        <taxon>Ascomycota</taxon>
        <taxon>Pezizomycotina</taxon>
        <taxon>Dothideomycetes</taxon>
        <taxon>Dothideomycetes incertae sedis</taxon>
        <taxon>Botryosphaeriales</taxon>
        <taxon>Botryosphaeriaceae</taxon>
        <taxon>Botryosphaeria</taxon>
    </lineage>
</organism>
<evidence type="ECO:0000256" key="6">
    <source>
        <dbReference type="ARBA" id="ARBA00022643"/>
    </source>
</evidence>